<feature type="compositionally biased region" description="Polar residues" evidence="4">
    <location>
        <begin position="149"/>
        <end position="158"/>
    </location>
</feature>
<evidence type="ECO:0000313" key="5">
    <source>
        <dbReference type="EMBL" id="NYT87074.1"/>
    </source>
</evidence>
<dbReference type="RefSeq" id="WP_130039785.1">
    <property type="nucleotide sequence ID" value="NZ_JACCEV010000009.1"/>
</dbReference>
<evidence type="ECO:0000313" key="6">
    <source>
        <dbReference type="Proteomes" id="UP000554144"/>
    </source>
</evidence>
<name>A0A853HAP2_9BURK</name>
<comment type="function">
    <text evidence="1">Required for the efficient initiation of filament assembly.</text>
</comment>
<dbReference type="SUPFAM" id="SSF140566">
    <property type="entry name" value="FlgN-like"/>
    <property type="match status" value="1"/>
</dbReference>
<dbReference type="OrthoDB" id="8641527at2"/>
<protein>
    <submittedName>
        <fullName evidence="5">Flagellar protein FlgN</fullName>
    </submittedName>
</protein>
<proteinExistence type="inferred from homology"/>
<comment type="caution">
    <text evidence="5">The sequence shown here is derived from an EMBL/GenBank/DDBJ whole genome shotgun (WGS) entry which is preliminary data.</text>
</comment>
<keyword evidence="5" id="KW-0969">Cilium</keyword>
<organism evidence="5 6">
    <name type="scientific">Pollutimonas harenae</name>
    <dbReference type="NCBI Taxonomy" id="657015"/>
    <lineage>
        <taxon>Bacteria</taxon>
        <taxon>Pseudomonadati</taxon>
        <taxon>Pseudomonadota</taxon>
        <taxon>Betaproteobacteria</taxon>
        <taxon>Burkholderiales</taxon>
        <taxon>Alcaligenaceae</taxon>
        <taxon>Pollutimonas</taxon>
    </lineage>
</organism>
<dbReference type="AlphaFoldDB" id="A0A853HAP2"/>
<evidence type="ECO:0000256" key="2">
    <source>
        <dbReference type="ARBA" id="ARBA00007703"/>
    </source>
</evidence>
<evidence type="ECO:0000256" key="3">
    <source>
        <dbReference type="ARBA" id="ARBA00022795"/>
    </source>
</evidence>
<dbReference type="InterPro" id="IPR036679">
    <property type="entry name" value="FlgN-like_sf"/>
</dbReference>
<keyword evidence="5" id="KW-0282">Flagellum</keyword>
<gene>
    <name evidence="5" type="ORF">H0A62_15870</name>
</gene>
<accession>A0A853HAP2</accession>
<keyword evidence="6" id="KW-1185">Reference proteome</keyword>
<sequence length="158" mass="17052">MNSTIAQLHTCLEHETTLVREFIELLESEAQILANGVAEDALATSTARKNIYAAQLAQASETRQTMLTTLGYGADRAGLEAATDKHPALRAASEQLLEQTRQASELNASNGLIIDTFLEHNQQALEMLRTLAGAENLYDAKGRTRPGGKTQSTNIKAG</sequence>
<dbReference type="Pfam" id="PF05130">
    <property type="entry name" value="FlgN"/>
    <property type="match status" value="1"/>
</dbReference>
<comment type="similarity">
    <text evidence="2">Belongs to the FlgN family.</text>
</comment>
<keyword evidence="3" id="KW-1005">Bacterial flagellum biogenesis</keyword>
<dbReference type="Gene3D" id="1.20.58.300">
    <property type="entry name" value="FlgN-like"/>
    <property type="match status" value="1"/>
</dbReference>
<reference evidence="5 6" key="1">
    <citation type="submission" date="2020-07" db="EMBL/GenBank/DDBJ databases">
        <title>Taxonomic revisions and descriptions of new bacterial species based on genomic comparisons in the high-G+C-content subgroup of the family Alcaligenaceae.</title>
        <authorList>
            <person name="Szabo A."/>
            <person name="Felfoldi T."/>
        </authorList>
    </citation>
    <scope>NUCLEOTIDE SEQUENCE [LARGE SCALE GENOMIC DNA]</scope>
    <source>
        <strain evidence="5 6">DSM 25667</strain>
    </source>
</reference>
<feature type="region of interest" description="Disordered" evidence="4">
    <location>
        <begin position="139"/>
        <end position="158"/>
    </location>
</feature>
<evidence type="ECO:0000256" key="4">
    <source>
        <dbReference type="SAM" id="MobiDB-lite"/>
    </source>
</evidence>
<keyword evidence="5" id="KW-0966">Cell projection</keyword>
<evidence type="ECO:0000256" key="1">
    <source>
        <dbReference type="ARBA" id="ARBA00002397"/>
    </source>
</evidence>
<dbReference type="GO" id="GO:0044780">
    <property type="term" value="P:bacterial-type flagellum assembly"/>
    <property type="evidence" value="ECO:0007669"/>
    <property type="project" value="InterPro"/>
</dbReference>
<dbReference type="Proteomes" id="UP000554144">
    <property type="component" value="Unassembled WGS sequence"/>
</dbReference>
<dbReference type="InterPro" id="IPR007809">
    <property type="entry name" value="FlgN-like"/>
</dbReference>
<dbReference type="EMBL" id="JACCEV010000009">
    <property type="protein sequence ID" value="NYT87074.1"/>
    <property type="molecule type" value="Genomic_DNA"/>
</dbReference>